<feature type="compositionally biased region" description="Low complexity" evidence="1">
    <location>
        <begin position="7"/>
        <end position="22"/>
    </location>
</feature>
<sequence>TAQRLHSVSTAHSSTATCAIAG</sequence>
<organism evidence="2">
    <name type="scientific">uncultured Lysobacter sp</name>
    <dbReference type="NCBI Taxonomy" id="271060"/>
    <lineage>
        <taxon>Bacteria</taxon>
        <taxon>Pseudomonadati</taxon>
        <taxon>Pseudomonadota</taxon>
        <taxon>Gammaproteobacteria</taxon>
        <taxon>Lysobacterales</taxon>
        <taxon>Lysobacteraceae</taxon>
        <taxon>Lysobacter</taxon>
        <taxon>environmental samples</taxon>
    </lineage>
</organism>
<evidence type="ECO:0000256" key="1">
    <source>
        <dbReference type="SAM" id="MobiDB-lite"/>
    </source>
</evidence>
<feature type="non-terminal residue" evidence="2">
    <location>
        <position position="1"/>
    </location>
</feature>
<feature type="region of interest" description="Disordered" evidence="1">
    <location>
        <begin position="1"/>
        <end position="22"/>
    </location>
</feature>
<proteinExistence type="predicted"/>
<accession>A0A6J4KBQ8</accession>
<dbReference type="EMBL" id="CADCUA010000029">
    <property type="protein sequence ID" value="CAA9301140.1"/>
    <property type="molecule type" value="Genomic_DNA"/>
</dbReference>
<evidence type="ECO:0000313" key="2">
    <source>
        <dbReference type="EMBL" id="CAA9301140.1"/>
    </source>
</evidence>
<name>A0A6J4KBQ8_9GAMM</name>
<protein>
    <submittedName>
        <fullName evidence="2">Uncharacterized protein</fullName>
    </submittedName>
</protein>
<reference evidence="2" key="1">
    <citation type="submission" date="2020-02" db="EMBL/GenBank/DDBJ databases">
        <authorList>
            <person name="Meier V. D."/>
        </authorList>
    </citation>
    <scope>NUCLEOTIDE SEQUENCE</scope>
    <source>
        <strain evidence="2">AVDCRST_MAG71</strain>
    </source>
</reference>
<gene>
    <name evidence="2" type="ORF">AVDCRST_MAG71-98</name>
</gene>
<feature type="non-terminal residue" evidence="2">
    <location>
        <position position="22"/>
    </location>
</feature>
<dbReference type="AlphaFoldDB" id="A0A6J4KBQ8"/>